<dbReference type="EMBL" id="LBYB01000016">
    <property type="protein sequence ID" value="KKR41070.1"/>
    <property type="molecule type" value="Genomic_DNA"/>
</dbReference>
<dbReference type="Proteomes" id="UP000034881">
    <property type="component" value="Unassembled WGS sequence"/>
</dbReference>
<dbReference type="AlphaFoldDB" id="A0A0G0T1U2"/>
<comment type="caution">
    <text evidence="2">The sequence shown here is derived from an EMBL/GenBank/DDBJ whole genome shotgun (WGS) entry which is preliminary data.</text>
</comment>
<evidence type="ECO:0008006" key="4">
    <source>
        <dbReference type="Google" id="ProtNLM"/>
    </source>
</evidence>
<dbReference type="PANTHER" id="PTHR36443">
    <property type="entry name" value="BSR5223 PROTEIN"/>
    <property type="match status" value="1"/>
</dbReference>
<name>A0A0G0T1U2_9BACT</name>
<proteinExistence type="predicted"/>
<feature type="transmembrane region" description="Helical" evidence="1">
    <location>
        <begin position="7"/>
        <end position="25"/>
    </location>
</feature>
<keyword evidence="1" id="KW-0812">Transmembrane</keyword>
<reference evidence="2 3" key="1">
    <citation type="journal article" date="2015" name="Nature">
        <title>rRNA introns, odd ribosomes, and small enigmatic genomes across a large radiation of phyla.</title>
        <authorList>
            <person name="Brown C.T."/>
            <person name="Hug L.A."/>
            <person name="Thomas B.C."/>
            <person name="Sharon I."/>
            <person name="Castelle C.J."/>
            <person name="Singh A."/>
            <person name="Wilkins M.J."/>
            <person name="Williams K.H."/>
            <person name="Banfield J.F."/>
        </authorList>
    </citation>
    <scope>NUCLEOTIDE SEQUENCE [LARGE SCALE GENOMIC DNA]</scope>
</reference>
<keyword evidence="1" id="KW-1133">Transmembrane helix</keyword>
<protein>
    <recommendedName>
        <fullName evidence="4">DUF2905 domain-containing protein</fullName>
    </recommendedName>
</protein>
<dbReference type="InterPro" id="IPR021320">
    <property type="entry name" value="DUF2905"/>
</dbReference>
<dbReference type="Pfam" id="PF11146">
    <property type="entry name" value="DUF2905"/>
    <property type="match status" value="1"/>
</dbReference>
<gene>
    <name evidence="2" type="ORF">UT77_C0016G0024</name>
</gene>
<keyword evidence="1" id="KW-0472">Membrane</keyword>
<organism evidence="2 3">
    <name type="scientific">Candidatus Daviesbacteria bacterium GW2011_GWC2_40_12</name>
    <dbReference type="NCBI Taxonomy" id="1618431"/>
    <lineage>
        <taxon>Bacteria</taxon>
        <taxon>Candidatus Daviesiibacteriota</taxon>
    </lineage>
</organism>
<accession>A0A0G0T1U2</accession>
<feature type="transmembrane region" description="Helical" evidence="1">
    <location>
        <begin position="45"/>
        <end position="65"/>
    </location>
</feature>
<evidence type="ECO:0000313" key="3">
    <source>
        <dbReference type="Proteomes" id="UP000034881"/>
    </source>
</evidence>
<dbReference type="PANTHER" id="PTHR36443:SF1">
    <property type="entry name" value="BSR5223 PROTEIN"/>
    <property type="match status" value="1"/>
</dbReference>
<evidence type="ECO:0000313" key="2">
    <source>
        <dbReference type="EMBL" id="KKR41070.1"/>
    </source>
</evidence>
<evidence type="ECO:0000256" key="1">
    <source>
        <dbReference type="SAM" id="Phobius"/>
    </source>
</evidence>
<sequence>MQEIGKLFTFLGVIFLLLGLVFNLMPNLPRIPGDIYIDKGGFKIYIPWLSSIIISVILTLAFNFFRK</sequence>